<dbReference type="SUPFAM" id="SSF56801">
    <property type="entry name" value="Acetyl-CoA synthetase-like"/>
    <property type="match status" value="1"/>
</dbReference>
<proteinExistence type="predicted"/>
<dbReference type="CDD" id="cd17643">
    <property type="entry name" value="A_NRPS_Cytc1-like"/>
    <property type="match status" value="1"/>
</dbReference>
<dbReference type="GO" id="GO:0044550">
    <property type="term" value="P:secondary metabolite biosynthetic process"/>
    <property type="evidence" value="ECO:0007669"/>
    <property type="project" value="UniProtKB-ARBA"/>
</dbReference>
<evidence type="ECO:0000256" key="1">
    <source>
        <dbReference type="ARBA" id="ARBA00022450"/>
    </source>
</evidence>
<dbReference type="Pfam" id="PF13193">
    <property type="entry name" value="AMP-binding_C"/>
    <property type="match status" value="1"/>
</dbReference>
<dbReference type="PROSITE" id="PS50075">
    <property type="entry name" value="CARRIER"/>
    <property type="match status" value="1"/>
</dbReference>
<dbReference type="InterPro" id="IPR020459">
    <property type="entry name" value="AMP-binding"/>
</dbReference>
<dbReference type="InterPro" id="IPR025110">
    <property type="entry name" value="AMP-bd_C"/>
</dbReference>
<dbReference type="InterPro" id="IPR020845">
    <property type="entry name" value="AMP-binding_CS"/>
</dbReference>
<feature type="domain" description="Carrier" evidence="3">
    <location>
        <begin position="553"/>
        <end position="588"/>
    </location>
</feature>
<dbReference type="InterPro" id="IPR045851">
    <property type="entry name" value="AMP-bd_C_sf"/>
</dbReference>
<comment type="caution">
    <text evidence="4">The sequence shown here is derived from an EMBL/GenBank/DDBJ whole genome shotgun (WGS) entry which is preliminary data.</text>
</comment>
<dbReference type="NCBIfam" id="TIGR01733">
    <property type="entry name" value="AA-adenyl-dom"/>
    <property type="match status" value="1"/>
</dbReference>
<dbReference type="InterPro" id="IPR036736">
    <property type="entry name" value="ACP-like_sf"/>
</dbReference>
<protein>
    <submittedName>
        <fullName evidence="4">Non-ribosomal peptide synthetase</fullName>
    </submittedName>
</protein>
<dbReference type="Gene3D" id="1.10.1200.10">
    <property type="entry name" value="ACP-like"/>
    <property type="match status" value="1"/>
</dbReference>
<dbReference type="GO" id="GO:0005829">
    <property type="term" value="C:cytosol"/>
    <property type="evidence" value="ECO:0007669"/>
    <property type="project" value="TreeGrafter"/>
</dbReference>
<gene>
    <name evidence="4" type="ORF">BST20_28800</name>
</gene>
<keyword evidence="2" id="KW-0597">Phosphoprotein</keyword>
<dbReference type="Gene3D" id="3.40.50.12780">
    <property type="entry name" value="N-terminal domain of ligase-like"/>
    <property type="match status" value="1"/>
</dbReference>
<dbReference type="InterPro" id="IPR000873">
    <property type="entry name" value="AMP-dep_synth/lig_dom"/>
</dbReference>
<evidence type="ECO:0000313" key="4">
    <source>
        <dbReference type="EMBL" id="ORA28187.1"/>
    </source>
</evidence>
<dbReference type="Pfam" id="PF00501">
    <property type="entry name" value="AMP-binding"/>
    <property type="match status" value="1"/>
</dbReference>
<evidence type="ECO:0000313" key="5">
    <source>
        <dbReference type="Proteomes" id="UP000192441"/>
    </source>
</evidence>
<dbReference type="EMBL" id="MVHM01000049">
    <property type="protein sequence ID" value="ORA28187.1"/>
    <property type="molecule type" value="Genomic_DNA"/>
</dbReference>
<dbReference type="InterPro" id="IPR009081">
    <property type="entry name" value="PP-bd_ACP"/>
</dbReference>
<accession>A0AA91LR63</accession>
<name>A0AA91LR63_9MYCO</name>
<sequence length="588" mass="61389">RLERVLVGMAADPGGLVSSVGVVDEVECARLLGWGNWGVLSAPSVSVGSIPAVFGEQVLRAPEAVAVSCGDRSVTYRELDEASNRLARLLVAHGAGRGQRVGLLLPRSVEAVAAILAVLKSGAAYVPIDPAVPVSRVAFVVGDAAPVVVVTSGGLVDRLDGLGVPVIDVDDPVVDAQSGVGLAVPAADDLAYVIYTSGTTGVPKGVAISHRNVIELMASLGEGLELAGQVWSLWHSLAFDVSVCEMWGALLHGGRLVVVPESVARSPEDFHALLAAEQVSVLSQTPSAFYALQTADALAPELGRQLKLETVIFAGEALEPARLGGWLQRHPGAPRLVNMYGTTETTVHASFREIGAGDVDGVVSPVGVPLAHLGFFVLDGWLRPVPAGVVGELYVAGGGVGFGYVGRAGLTSSRFVACPFGGSGQRMYRTGDLVRWDAAGQLSYLGRADEQVKIRGYRIELGEIQAALTGLDGVGQAAVIVREDRPGDKRLVGYITGSADPTDVRQRLGERLPAYMVPAAIVALDVIPLTVNGKLDKRALPAPEYADADRYRAPANAIEELLAGIYAQVLGLERVGVDDSFFELGGDS</sequence>
<dbReference type="InterPro" id="IPR010071">
    <property type="entry name" value="AA_adenyl_dom"/>
</dbReference>
<dbReference type="FunFam" id="3.30.300.30:FF:000010">
    <property type="entry name" value="Enterobactin synthetase component F"/>
    <property type="match status" value="1"/>
</dbReference>
<dbReference type="PROSITE" id="PS00455">
    <property type="entry name" value="AMP_BINDING"/>
    <property type="match status" value="1"/>
</dbReference>
<dbReference type="PANTHER" id="PTHR45527">
    <property type="entry name" value="NONRIBOSOMAL PEPTIDE SYNTHETASE"/>
    <property type="match status" value="1"/>
</dbReference>
<dbReference type="PANTHER" id="PTHR45527:SF1">
    <property type="entry name" value="FATTY ACID SYNTHASE"/>
    <property type="match status" value="1"/>
</dbReference>
<dbReference type="InterPro" id="IPR042099">
    <property type="entry name" value="ANL_N_sf"/>
</dbReference>
<dbReference type="FunFam" id="3.40.50.980:FF:000001">
    <property type="entry name" value="Non-ribosomal peptide synthetase"/>
    <property type="match status" value="1"/>
</dbReference>
<feature type="non-terminal residue" evidence="4">
    <location>
        <position position="1"/>
    </location>
</feature>
<keyword evidence="1" id="KW-0596">Phosphopantetheine</keyword>
<dbReference type="GO" id="GO:0031177">
    <property type="term" value="F:phosphopantetheine binding"/>
    <property type="evidence" value="ECO:0007669"/>
    <property type="project" value="TreeGrafter"/>
</dbReference>
<reference evidence="4 5" key="1">
    <citation type="submission" date="2016-12" db="EMBL/GenBank/DDBJ databases">
        <title>The new phylogeny of genus Mycobacterium.</title>
        <authorList>
            <person name="Tortoli E."/>
            <person name="Trovato A."/>
            <person name="Cirillo D.M."/>
        </authorList>
    </citation>
    <scope>NUCLEOTIDE SEQUENCE [LARGE SCALE GENOMIC DNA]</scope>
    <source>
        <strain evidence="4 5">DSM 44624</strain>
    </source>
</reference>
<dbReference type="Gene3D" id="3.30.300.30">
    <property type="match status" value="1"/>
</dbReference>
<dbReference type="AlphaFoldDB" id="A0AA91LR63"/>
<evidence type="ECO:0000259" key="3">
    <source>
        <dbReference type="PROSITE" id="PS50075"/>
    </source>
</evidence>
<dbReference type="Proteomes" id="UP000192441">
    <property type="component" value="Unassembled WGS sequence"/>
</dbReference>
<feature type="non-terminal residue" evidence="4">
    <location>
        <position position="588"/>
    </location>
</feature>
<dbReference type="PRINTS" id="PR00154">
    <property type="entry name" value="AMPBINDING"/>
</dbReference>
<dbReference type="GO" id="GO:0043041">
    <property type="term" value="P:amino acid activation for nonribosomal peptide biosynthetic process"/>
    <property type="evidence" value="ECO:0007669"/>
    <property type="project" value="TreeGrafter"/>
</dbReference>
<organism evidence="4 5">
    <name type="scientific">Mycobacterium branderi</name>
    <dbReference type="NCBI Taxonomy" id="43348"/>
    <lineage>
        <taxon>Bacteria</taxon>
        <taxon>Bacillati</taxon>
        <taxon>Actinomycetota</taxon>
        <taxon>Actinomycetes</taxon>
        <taxon>Mycobacteriales</taxon>
        <taxon>Mycobacteriaceae</taxon>
        <taxon>Mycobacterium</taxon>
    </lineage>
</organism>
<evidence type="ECO:0000256" key="2">
    <source>
        <dbReference type="ARBA" id="ARBA00022553"/>
    </source>
</evidence>
<dbReference type="RefSeq" id="WP_139799784.1">
    <property type="nucleotide sequence ID" value="NZ_JBHRFN010000048.1"/>
</dbReference>
<dbReference type="FunFam" id="3.40.50.12780:FF:000012">
    <property type="entry name" value="Non-ribosomal peptide synthetase"/>
    <property type="match status" value="1"/>
</dbReference>